<evidence type="ECO:0000313" key="2">
    <source>
        <dbReference type="EMBL" id="DAF88575.1"/>
    </source>
</evidence>
<name>A0A8S5U2A2_9CAUD</name>
<sequence>MAIILQITGAVIGLSCIAYGFFITAKDWITDEKERSFEEHVDELIEMIKEK</sequence>
<keyword evidence="1" id="KW-1133">Transmembrane helix</keyword>
<proteinExistence type="predicted"/>
<keyword evidence="1" id="KW-0812">Transmembrane</keyword>
<organism evidence="2">
    <name type="scientific">Siphoviridae sp. ctqzz19</name>
    <dbReference type="NCBI Taxonomy" id="2825682"/>
    <lineage>
        <taxon>Viruses</taxon>
        <taxon>Duplodnaviria</taxon>
        <taxon>Heunggongvirae</taxon>
        <taxon>Uroviricota</taxon>
        <taxon>Caudoviricetes</taxon>
    </lineage>
</organism>
<feature type="transmembrane region" description="Helical" evidence="1">
    <location>
        <begin position="6"/>
        <end position="25"/>
    </location>
</feature>
<accession>A0A8S5U2A2</accession>
<dbReference type="EMBL" id="BK015988">
    <property type="protein sequence ID" value="DAF88575.1"/>
    <property type="molecule type" value="Genomic_DNA"/>
</dbReference>
<evidence type="ECO:0000256" key="1">
    <source>
        <dbReference type="SAM" id="Phobius"/>
    </source>
</evidence>
<keyword evidence="1" id="KW-0472">Membrane</keyword>
<reference evidence="2" key="1">
    <citation type="journal article" date="2021" name="Proc. Natl. Acad. Sci. U.S.A.">
        <title>A Catalog of Tens of Thousands of Viruses from Human Metagenomes Reveals Hidden Associations with Chronic Diseases.</title>
        <authorList>
            <person name="Tisza M.J."/>
            <person name="Buck C.B."/>
        </authorList>
    </citation>
    <scope>NUCLEOTIDE SEQUENCE</scope>
    <source>
        <strain evidence="2">Ctqzz19</strain>
    </source>
</reference>
<protein>
    <submittedName>
        <fullName evidence="2">Transcriptional regulator C-terminal region</fullName>
    </submittedName>
</protein>